<name>A0AAU0UJ05_9FIRM</name>
<gene>
    <name evidence="2" type="primary">mobB</name>
    <name evidence="2" type="ORF">MFMK1_001096</name>
</gene>
<dbReference type="InterPro" id="IPR052539">
    <property type="entry name" value="MGD_biosynthesis_adapter"/>
</dbReference>
<evidence type="ECO:0000313" key="3">
    <source>
        <dbReference type="Proteomes" id="UP001329915"/>
    </source>
</evidence>
<dbReference type="PANTHER" id="PTHR40072:SF1">
    <property type="entry name" value="MOLYBDOPTERIN-GUANINE DINUCLEOTIDE BIOSYNTHESIS ADAPTER PROTEIN"/>
    <property type="match status" value="1"/>
</dbReference>
<dbReference type="Proteomes" id="UP001329915">
    <property type="component" value="Chromosome"/>
</dbReference>
<dbReference type="AlphaFoldDB" id="A0AAU0UJ05"/>
<organism evidence="2 3">
    <name type="scientific">Metallumcola ferriviriculae</name>
    <dbReference type="NCBI Taxonomy" id="3039180"/>
    <lineage>
        <taxon>Bacteria</taxon>
        <taxon>Bacillati</taxon>
        <taxon>Bacillota</taxon>
        <taxon>Clostridia</taxon>
        <taxon>Neomoorellales</taxon>
        <taxon>Desulfitibacteraceae</taxon>
        <taxon>Metallumcola</taxon>
    </lineage>
</organism>
<dbReference type="KEGG" id="dbc:MFMK1_001096"/>
<dbReference type="InterPro" id="IPR004435">
    <property type="entry name" value="MobB_dom"/>
</dbReference>
<reference evidence="2 3" key="1">
    <citation type="submission" date="2023-04" db="EMBL/GenBank/DDBJ databases">
        <authorList>
            <person name="Hsu D."/>
        </authorList>
    </citation>
    <scope>NUCLEOTIDE SEQUENCE [LARGE SCALE GENOMIC DNA]</scope>
    <source>
        <strain evidence="2 3">MK1</strain>
    </source>
</reference>
<feature type="domain" description="Molybdopterin-guanine dinucleotide biosynthesis protein B (MobB)" evidence="1">
    <location>
        <begin position="4"/>
        <end position="132"/>
    </location>
</feature>
<dbReference type="Gene3D" id="3.40.50.300">
    <property type="entry name" value="P-loop containing nucleotide triphosphate hydrolases"/>
    <property type="match status" value="1"/>
</dbReference>
<protein>
    <submittedName>
        <fullName evidence="2">Molybdopterin-guanine dinucleotide biosynthesis protein B</fullName>
    </submittedName>
</protein>
<dbReference type="CDD" id="cd03116">
    <property type="entry name" value="MobB"/>
    <property type="match status" value="1"/>
</dbReference>
<dbReference type="InterPro" id="IPR027417">
    <property type="entry name" value="P-loop_NTPase"/>
</dbReference>
<dbReference type="GO" id="GO:0005525">
    <property type="term" value="F:GTP binding"/>
    <property type="evidence" value="ECO:0007669"/>
    <property type="project" value="InterPro"/>
</dbReference>
<dbReference type="NCBIfam" id="TIGR00176">
    <property type="entry name" value="mobB"/>
    <property type="match status" value="1"/>
</dbReference>
<accession>A0AAU0UJ05</accession>
<evidence type="ECO:0000259" key="1">
    <source>
        <dbReference type="Pfam" id="PF03205"/>
    </source>
</evidence>
<dbReference type="Pfam" id="PF03205">
    <property type="entry name" value="MobB"/>
    <property type="match status" value="1"/>
</dbReference>
<dbReference type="PANTHER" id="PTHR40072">
    <property type="entry name" value="MOLYBDOPTERIN-GUANINE DINUCLEOTIDE BIOSYNTHESIS ADAPTER PROTEIN-RELATED"/>
    <property type="match status" value="1"/>
</dbReference>
<dbReference type="GO" id="GO:0006777">
    <property type="term" value="P:Mo-molybdopterin cofactor biosynthetic process"/>
    <property type="evidence" value="ECO:0007669"/>
    <property type="project" value="InterPro"/>
</dbReference>
<sequence length="160" mass="17899">MIPVISFVGRSNVGKTTYLEKLITELTRRGIKVAVIKHTQHFEMDKPGKDTYRHARAGASTVVISSPEKMALLDYSGQERPLDEITAVITGVDLIITEGYKHGDKPKIEVCRRETSQELVCSLEELVAVVADFPLEVDVPRFDLDDAVPLADFLQYKILK</sequence>
<proteinExistence type="predicted"/>
<dbReference type="SUPFAM" id="SSF52540">
    <property type="entry name" value="P-loop containing nucleoside triphosphate hydrolases"/>
    <property type="match status" value="1"/>
</dbReference>
<evidence type="ECO:0000313" key="2">
    <source>
        <dbReference type="EMBL" id="WRO21293.1"/>
    </source>
</evidence>
<keyword evidence="3" id="KW-1185">Reference proteome</keyword>
<dbReference type="RefSeq" id="WP_366924145.1">
    <property type="nucleotide sequence ID" value="NZ_CP121694.1"/>
</dbReference>
<dbReference type="EMBL" id="CP121694">
    <property type="protein sequence ID" value="WRO21293.1"/>
    <property type="molecule type" value="Genomic_DNA"/>
</dbReference>